<dbReference type="Gene3D" id="3.40.30.10">
    <property type="entry name" value="Glutaredoxin"/>
    <property type="match status" value="1"/>
</dbReference>
<keyword evidence="8" id="KW-0712">Selenocysteine</keyword>
<evidence type="ECO:0000256" key="9">
    <source>
        <dbReference type="SAM" id="SignalP"/>
    </source>
</evidence>
<evidence type="ECO:0000256" key="6">
    <source>
        <dbReference type="ARBA" id="ARBA00093236"/>
    </source>
</evidence>
<reference evidence="10 11" key="2">
    <citation type="submission" date="2017-04" db="EMBL/GenBank/DDBJ databases">
        <title>CpG methylation of centromeres and impact of large insertions on vertebrate speciation.</title>
        <authorList>
            <person name="Ichikawa K."/>
            <person name="Yoshimura J."/>
            <person name="Morishita S."/>
        </authorList>
    </citation>
    <scope>NUCLEOTIDE SEQUENCE</scope>
    <source>
        <strain evidence="10 11">HNI</strain>
    </source>
</reference>
<dbReference type="PIRSF" id="PIRSF001330">
    <property type="entry name" value="IOD"/>
    <property type="match status" value="1"/>
</dbReference>
<keyword evidence="8" id="KW-0560">Oxidoreductase</keyword>
<comment type="catalytic activity">
    <reaction evidence="5">
        <text>3,3'-diiodo-L-thyronine sulfate + iodide + A + H(+) = 3,3',5'-triiodo-L-thyronine sulfate + AH2</text>
        <dbReference type="Rhea" id="RHEA:83831"/>
        <dbReference type="ChEBI" id="CHEBI:13193"/>
        <dbReference type="ChEBI" id="CHEBI:15378"/>
        <dbReference type="ChEBI" id="CHEBI:16382"/>
        <dbReference type="ChEBI" id="CHEBI:17499"/>
        <dbReference type="ChEBI" id="CHEBI:176513"/>
        <dbReference type="ChEBI" id="CHEBI:176515"/>
    </reaction>
    <physiologicalReaction direction="right-to-left" evidence="5">
        <dbReference type="Rhea" id="RHEA:83833"/>
    </physiologicalReaction>
</comment>
<reference key="1">
    <citation type="journal article" date="2007" name="Nature">
        <title>The medaka draft genome and insights into vertebrate genome evolution.</title>
        <authorList>
            <person name="Kasahara M."/>
            <person name="Naruse K."/>
            <person name="Sasaki S."/>
            <person name="Nakatani Y."/>
            <person name="Qu W."/>
            <person name="Ahsan B."/>
            <person name="Yamada T."/>
            <person name="Nagayasu Y."/>
            <person name="Doi K."/>
            <person name="Kasai Y."/>
            <person name="Jindo T."/>
            <person name="Kobayashi D."/>
            <person name="Shimada A."/>
            <person name="Toyoda A."/>
            <person name="Kuroki Y."/>
            <person name="Fujiyama A."/>
            <person name="Sasaki T."/>
            <person name="Shimizu A."/>
            <person name="Asakawa S."/>
            <person name="Shimizu N."/>
            <person name="Hashimoto S."/>
            <person name="Yang J."/>
            <person name="Lee Y."/>
            <person name="Matsushima K."/>
            <person name="Sugano S."/>
            <person name="Sakaizumi M."/>
            <person name="Narita T."/>
            <person name="Ohishi K."/>
            <person name="Haga S."/>
            <person name="Ohta F."/>
            <person name="Nomoto H."/>
            <person name="Nogata K."/>
            <person name="Morishita T."/>
            <person name="Endo T."/>
            <person name="Shin-I T."/>
            <person name="Takeda H."/>
            <person name="Morishita S."/>
            <person name="Kohara Y."/>
        </authorList>
    </citation>
    <scope>NUCLEOTIDE SEQUENCE [LARGE SCALE GENOMIC DNA]</scope>
    <source>
        <strain>Hd-rR</strain>
    </source>
</reference>
<protein>
    <recommendedName>
        <fullName evidence="8">Iodothyronine deiodinase</fullName>
    </recommendedName>
</protein>
<dbReference type="GO" id="GO:0004800">
    <property type="term" value="F:thyroxine 5'-deiodinase activity"/>
    <property type="evidence" value="ECO:0007669"/>
    <property type="project" value="InterPro"/>
</dbReference>
<comment type="similarity">
    <text evidence="8">Belongs to the iodothyronine deiodinase family.</text>
</comment>
<proteinExistence type="inferred from homology"/>
<evidence type="ECO:0000256" key="1">
    <source>
        <dbReference type="ARBA" id="ARBA00093186"/>
    </source>
</evidence>
<comment type="catalytic activity">
    <reaction evidence="4">
        <text>3'-iodothyronamine + iodide + A + H(+) = 3',5'-diiodothyronamine + AH2</text>
        <dbReference type="Rhea" id="RHEA:83803"/>
        <dbReference type="ChEBI" id="CHEBI:13193"/>
        <dbReference type="ChEBI" id="CHEBI:15378"/>
        <dbReference type="ChEBI" id="CHEBI:16382"/>
        <dbReference type="ChEBI" id="CHEBI:17499"/>
        <dbReference type="ChEBI" id="CHEBI:233339"/>
        <dbReference type="ChEBI" id="CHEBI:233342"/>
    </reaction>
    <physiologicalReaction direction="right-to-left" evidence="4">
        <dbReference type="Rhea" id="RHEA:83805"/>
    </physiologicalReaction>
</comment>
<evidence type="ECO:0000256" key="7">
    <source>
        <dbReference type="ARBA" id="ARBA00093242"/>
    </source>
</evidence>
<evidence type="ECO:0000256" key="3">
    <source>
        <dbReference type="ARBA" id="ARBA00093206"/>
    </source>
</evidence>
<evidence type="ECO:0000313" key="11">
    <source>
        <dbReference type="Proteomes" id="UP000265180"/>
    </source>
</evidence>
<dbReference type="InterPro" id="IPR000643">
    <property type="entry name" value="Iodothyronine_deiodinase"/>
</dbReference>
<dbReference type="GO" id="GO:0042404">
    <property type="term" value="P:thyroid hormone catabolic process"/>
    <property type="evidence" value="ECO:0007669"/>
    <property type="project" value="UniProtKB-ARBA"/>
</dbReference>
<dbReference type="Pfam" id="PF00837">
    <property type="entry name" value="T4_deiodinase"/>
    <property type="match status" value="1"/>
</dbReference>
<dbReference type="PANTHER" id="PTHR11781">
    <property type="entry name" value="IODOTHYRONINE DEIODINASE"/>
    <property type="match status" value="1"/>
</dbReference>
<feature type="signal peptide" evidence="9">
    <location>
        <begin position="1"/>
        <end position="17"/>
    </location>
</feature>
<reference evidence="10" key="4">
    <citation type="submission" date="2025-09" db="UniProtKB">
        <authorList>
            <consortium name="Ensembl"/>
        </authorList>
    </citation>
    <scope>IDENTIFICATION</scope>
    <source>
        <strain evidence="10">HNI</strain>
    </source>
</reference>
<dbReference type="Ensembl" id="ENSORLT00020008859.1">
    <property type="protein sequence ID" value="ENSORLP00020003911.1"/>
    <property type="gene ID" value="ENSORLG00020004718.1"/>
</dbReference>
<comment type="catalytic activity">
    <reaction evidence="7">
        <text>3-iodothyronamine + iodide + A + H(+) = 3,3'-diiodothyronamine + AH2</text>
        <dbReference type="Rhea" id="RHEA:83827"/>
        <dbReference type="ChEBI" id="CHEBI:13193"/>
        <dbReference type="ChEBI" id="CHEBI:15378"/>
        <dbReference type="ChEBI" id="CHEBI:16382"/>
        <dbReference type="ChEBI" id="CHEBI:17499"/>
        <dbReference type="ChEBI" id="CHEBI:231647"/>
        <dbReference type="ChEBI" id="CHEBI:233341"/>
    </reaction>
    <physiologicalReaction direction="right-to-left" evidence="7">
        <dbReference type="Rhea" id="RHEA:83829"/>
    </physiologicalReaction>
</comment>
<feature type="chain" id="PRO_5017980565" description="Iodothyronine deiodinase" evidence="9">
    <location>
        <begin position="18"/>
        <end position="222"/>
    </location>
</feature>
<dbReference type="AlphaFoldDB" id="A0A3P9K653"/>
<name>A0A3P9K653_ORYLA</name>
<sequence length="222" mass="24906">MLCFLLTLNVTLRVLHLISPAIVRKLQLKMGEKSTMTYNPRFRYEDWGPTFLTAAFIKEAVTNICRSIRQKAFVGGVAPDSPVITMETERTSILSFMKGRPLVLSFGSCSPPFMFTLDQFKRLVADFRDVADFLVIYIAEAHSSGWAFSNNYDINQHQSLEERLSAARILVQSDPLCPVVVDEMSNAAAIHYGSHPERLYVLQAGKVQGGIGPWGYSPQEVR</sequence>
<dbReference type="PANTHER" id="PTHR11781:SF22">
    <property type="entry name" value="TYPE I IODOTHYRONINE DEIODINASE"/>
    <property type="match status" value="1"/>
</dbReference>
<comment type="catalytic activity">
    <reaction evidence="3">
        <text>3,3'-diiodo-L-thyronine sulfate + iodide + A + H(+) = 3,3',5-triiodo-L-thyronine sulfate + AH2</text>
        <dbReference type="Rhea" id="RHEA:83751"/>
        <dbReference type="ChEBI" id="CHEBI:13193"/>
        <dbReference type="ChEBI" id="CHEBI:15378"/>
        <dbReference type="ChEBI" id="CHEBI:16382"/>
        <dbReference type="ChEBI" id="CHEBI:17499"/>
        <dbReference type="ChEBI" id="CHEBI:176511"/>
        <dbReference type="ChEBI" id="CHEBI:176515"/>
    </reaction>
    <physiologicalReaction direction="right-to-left" evidence="3">
        <dbReference type="Rhea" id="RHEA:83753"/>
    </physiologicalReaction>
</comment>
<evidence type="ECO:0000256" key="4">
    <source>
        <dbReference type="ARBA" id="ARBA00093210"/>
    </source>
</evidence>
<dbReference type="GO" id="GO:0042446">
    <property type="term" value="P:hormone biosynthetic process"/>
    <property type="evidence" value="ECO:0007669"/>
    <property type="project" value="UniProtKB-KW"/>
</dbReference>
<comment type="catalytic activity">
    <reaction evidence="1">
        <text>3-iodo-L-thyronine + iodide + A + H(+) = 3,3'-diiodo-L-thyronine + AH2</text>
        <dbReference type="Rhea" id="RHEA:83783"/>
        <dbReference type="ChEBI" id="CHEBI:13193"/>
        <dbReference type="ChEBI" id="CHEBI:15378"/>
        <dbReference type="ChEBI" id="CHEBI:16382"/>
        <dbReference type="ChEBI" id="CHEBI:17499"/>
        <dbReference type="ChEBI" id="CHEBI:176514"/>
        <dbReference type="ChEBI" id="CHEBI:232627"/>
    </reaction>
    <physiologicalReaction direction="right-to-left" evidence="1">
        <dbReference type="Rhea" id="RHEA:83785"/>
    </physiologicalReaction>
</comment>
<evidence type="ECO:0000313" key="10">
    <source>
        <dbReference type="Ensembl" id="ENSORLP00020003911.1"/>
    </source>
</evidence>
<keyword evidence="9" id="KW-0732">Signal</keyword>
<keyword evidence="8" id="KW-0893">Thyroid hormones biosynthesis</keyword>
<comment type="catalytic activity">
    <reaction evidence="6">
        <text>3,3'-diiodothyronamine + iodide + A + H(+) = 3,3',5'-triiodothyronamine + AH2</text>
        <dbReference type="Rhea" id="RHEA:83795"/>
        <dbReference type="ChEBI" id="CHEBI:13193"/>
        <dbReference type="ChEBI" id="CHEBI:15378"/>
        <dbReference type="ChEBI" id="CHEBI:16382"/>
        <dbReference type="ChEBI" id="CHEBI:17499"/>
        <dbReference type="ChEBI" id="CHEBI:233341"/>
        <dbReference type="ChEBI" id="CHEBI:233343"/>
    </reaction>
    <physiologicalReaction direction="right-to-left" evidence="6">
        <dbReference type="Rhea" id="RHEA:83797"/>
    </physiologicalReaction>
</comment>
<evidence type="ECO:0000256" key="2">
    <source>
        <dbReference type="ARBA" id="ARBA00093202"/>
    </source>
</evidence>
<accession>A0A3P9K653</accession>
<comment type="catalytic activity">
    <reaction evidence="2">
        <text>3,3',5'-triiodo-L-thyronine sulfate + iodide + A + H(+) = L-thyroxine sulfate + AH2</text>
        <dbReference type="Rhea" id="RHEA:83835"/>
        <dbReference type="ChEBI" id="CHEBI:13193"/>
        <dbReference type="ChEBI" id="CHEBI:15378"/>
        <dbReference type="ChEBI" id="CHEBI:16382"/>
        <dbReference type="ChEBI" id="CHEBI:17499"/>
        <dbReference type="ChEBI" id="CHEBI:176512"/>
        <dbReference type="ChEBI" id="CHEBI:176513"/>
    </reaction>
    <physiologicalReaction direction="right-to-left" evidence="2">
        <dbReference type="Rhea" id="RHEA:83837"/>
    </physiologicalReaction>
</comment>
<comment type="function">
    <text evidence="8">Responsible for the deiodination of T4 (3,5,3',5'-tetraiodothyronine).</text>
</comment>
<evidence type="ECO:0000256" key="8">
    <source>
        <dbReference type="RuleBase" id="RU000676"/>
    </source>
</evidence>
<evidence type="ECO:0000256" key="5">
    <source>
        <dbReference type="ARBA" id="ARBA00093219"/>
    </source>
</evidence>
<organism evidence="10 11">
    <name type="scientific">Oryzias latipes</name>
    <name type="common">Japanese rice fish</name>
    <name type="synonym">Japanese killifish</name>
    <dbReference type="NCBI Taxonomy" id="8090"/>
    <lineage>
        <taxon>Eukaryota</taxon>
        <taxon>Metazoa</taxon>
        <taxon>Chordata</taxon>
        <taxon>Craniata</taxon>
        <taxon>Vertebrata</taxon>
        <taxon>Euteleostomi</taxon>
        <taxon>Actinopterygii</taxon>
        <taxon>Neopterygii</taxon>
        <taxon>Teleostei</taxon>
        <taxon>Neoteleostei</taxon>
        <taxon>Acanthomorphata</taxon>
        <taxon>Ovalentaria</taxon>
        <taxon>Atherinomorphae</taxon>
        <taxon>Beloniformes</taxon>
        <taxon>Adrianichthyidae</taxon>
        <taxon>Oryziinae</taxon>
        <taxon>Oryzias</taxon>
    </lineage>
</organism>
<reference evidence="10" key="3">
    <citation type="submission" date="2025-08" db="UniProtKB">
        <authorList>
            <consortium name="Ensembl"/>
        </authorList>
    </citation>
    <scope>IDENTIFICATION</scope>
    <source>
        <strain evidence="10">HNI</strain>
    </source>
</reference>
<dbReference type="Proteomes" id="UP000265180">
    <property type="component" value="Chromosome 4"/>
</dbReference>